<accession>A0A1Q9EK22</accession>
<evidence type="ECO:0000313" key="1">
    <source>
        <dbReference type="EMBL" id="OLQ07747.1"/>
    </source>
</evidence>
<dbReference type="EMBL" id="LSRX01000132">
    <property type="protein sequence ID" value="OLQ07747.1"/>
    <property type="molecule type" value="Genomic_DNA"/>
</dbReference>
<sequence length="255" mass="28880">MKNVFCDECQERIPKDDFRWRCEHHCSAGACATLELTWCSFNVCDDCYNAHYASIISLIKTTRNEDTPEYHAARNRVARRAKQEETRQQEAHDIHLTYAQETRQQEAHDIHLTYAQDRLNVGPDSWIGGVATCDKALEQWPYTQVAFWTLLAAYGEHMATACRGIVENSCITKKSYNSAVTSLSARNGASETVLAKRPLLQHEQYGTSKGWLTEATDTGHDEDDRLTIACLLSLYPTLTKEEVMGRLLSRNEASA</sequence>
<dbReference type="Proteomes" id="UP000186817">
    <property type="component" value="Unassembled WGS sequence"/>
</dbReference>
<name>A0A1Q9EK22_SYMMI</name>
<protein>
    <submittedName>
        <fullName evidence="1">Uncharacterized protein</fullName>
    </submittedName>
</protein>
<keyword evidence="2" id="KW-1185">Reference proteome</keyword>
<reference evidence="1 2" key="1">
    <citation type="submission" date="2016-02" db="EMBL/GenBank/DDBJ databases">
        <title>Genome analysis of coral dinoflagellate symbionts highlights evolutionary adaptations to a symbiotic lifestyle.</title>
        <authorList>
            <person name="Aranda M."/>
            <person name="Li Y."/>
            <person name="Liew Y.J."/>
            <person name="Baumgarten S."/>
            <person name="Simakov O."/>
            <person name="Wilson M."/>
            <person name="Piel J."/>
            <person name="Ashoor H."/>
            <person name="Bougouffa S."/>
            <person name="Bajic V.B."/>
            <person name="Ryu T."/>
            <person name="Ravasi T."/>
            <person name="Bayer T."/>
            <person name="Micklem G."/>
            <person name="Kim H."/>
            <person name="Bhak J."/>
            <person name="Lajeunesse T.C."/>
            <person name="Voolstra C.R."/>
        </authorList>
    </citation>
    <scope>NUCLEOTIDE SEQUENCE [LARGE SCALE GENOMIC DNA]</scope>
    <source>
        <strain evidence="1 2">CCMP2467</strain>
    </source>
</reference>
<proteinExistence type="predicted"/>
<evidence type="ECO:0000313" key="2">
    <source>
        <dbReference type="Proteomes" id="UP000186817"/>
    </source>
</evidence>
<gene>
    <name evidence="1" type="ORF">AK812_SmicGene8822</name>
</gene>
<organism evidence="1 2">
    <name type="scientific">Symbiodinium microadriaticum</name>
    <name type="common">Dinoflagellate</name>
    <name type="synonym">Zooxanthella microadriatica</name>
    <dbReference type="NCBI Taxonomy" id="2951"/>
    <lineage>
        <taxon>Eukaryota</taxon>
        <taxon>Sar</taxon>
        <taxon>Alveolata</taxon>
        <taxon>Dinophyceae</taxon>
        <taxon>Suessiales</taxon>
        <taxon>Symbiodiniaceae</taxon>
        <taxon>Symbiodinium</taxon>
    </lineage>
</organism>
<comment type="caution">
    <text evidence="1">The sequence shown here is derived from an EMBL/GenBank/DDBJ whole genome shotgun (WGS) entry which is preliminary data.</text>
</comment>
<dbReference type="AlphaFoldDB" id="A0A1Q9EK22"/>